<proteinExistence type="predicted"/>
<gene>
    <name evidence="1" type="ORF">DPMN_129974</name>
</gene>
<evidence type="ECO:0000313" key="1">
    <source>
        <dbReference type="EMBL" id="KAH3828025.1"/>
    </source>
</evidence>
<comment type="caution">
    <text evidence="1">The sequence shown here is derived from an EMBL/GenBank/DDBJ whole genome shotgun (WGS) entry which is preliminary data.</text>
</comment>
<evidence type="ECO:0000313" key="2">
    <source>
        <dbReference type="Proteomes" id="UP000828390"/>
    </source>
</evidence>
<dbReference type="AlphaFoldDB" id="A0A9D4H3U0"/>
<dbReference type="Proteomes" id="UP000828390">
    <property type="component" value="Unassembled WGS sequence"/>
</dbReference>
<dbReference type="EMBL" id="JAIWYP010000005">
    <property type="protein sequence ID" value="KAH3828025.1"/>
    <property type="molecule type" value="Genomic_DNA"/>
</dbReference>
<name>A0A9D4H3U0_DREPO</name>
<keyword evidence="2" id="KW-1185">Reference proteome</keyword>
<accession>A0A9D4H3U0</accession>
<organism evidence="1 2">
    <name type="scientific">Dreissena polymorpha</name>
    <name type="common">Zebra mussel</name>
    <name type="synonym">Mytilus polymorpha</name>
    <dbReference type="NCBI Taxonomy" id="45954"/>
    <lineage>
        <taxon>Eukaryota</taxon>
        <taxon>Metazoa</taxon>
        <taxon>Spiralia</taxon>
        <taxon>Lophotrochozoa</taxon>
        <taxon>Mollusca</taxon>
        <taxon>Bivalvia</taxon>
        <taxon>Autobranchia</taxon>
        <taxon>Heteroconchia</taxon>
        <taxon>Euheterodonta</taxon>
        <taxon>Imparidentia</taxon>
        <taxon>Neoheterodontei</taxon>
        <taxon>Myida</taxon>
        <taxon>Dreissenoidea</taxon>
        <taxon>Dreissenidae</taxon>
        <taxon>Dreissena</taxon>
    </lineage>
</organism>
<reference evidence="1" key="2">
    <citation type="submission" date="2020-11" db="EMBL/GenBank/DDBJ databases">
        <authorList>
            <person name="McCartney M.A."/>
            <person name="Auch B."/>
            <person name="Kono T."/>
            <person name="Mallez S."/>
            <person name="Becker A."/>
            <person name="Gohl D.M."/>
            <person name="Silverstein K.A.T."/>
            <person name="Koren S."/>
            <person name="Bechman K.B."/>
            <person name="Herman A."/>
            <person name="Abrahante J.E."/>
            <person name="Garbe J."/>
        </authorList>
    </citation>
    <scope>NUCLEOTIDE SEQUENCE</scope>
    <source>
        <strain evidence="1">Duluth1</strain>
        <tissue evidence="1">Whole animal</tissue>
    </source>
</reference>
<reference evidence="1" key="1">
    <citation type="journal article" date="2019" name="bioRxiv">
        <title>The Genome of the Zebra Mussel, Dreissena polymorpha: A Resource for Invasive Species Research.</title>
        <authorList>
            <person name="McCartney M.A."/>
            <person name="Auch B."/>
            <person name="Kono T."/>
            <person name="Mallez S."/>
            <person name="Zhang Y."/>
            <person name="Obille A."/>
            <person name="Becker A."/>
            <person name="Abrahante J.E."/>
            <person name="Garbe J."/>
            <person name="Badalamenti J.P."/>
            <person name="Herman A."/>
            <person name="Mangelson H."/>
            <person name="Liachko I."/>
            <person name="Sullivan S."/>
            <person name="Sone E.D."/>
            <person name="Koren S."/>
            <person name="Silverstein K.A.T."/>
            <person name="Beckman K.B."/>
            <person name="Gohl D.M."/>
        </authorList>
    </citation>
    <scope>NUCLEOTIDE SEQUENCE</scope>
    <source>
        <strain evidence="1">Duluth1</strain>
        <tissue evidence="1">Whole animal</tissue>
    </source>
</reference>
<protein>
    <submittedName>
        <fullName evidence="1">Uncharacterized protein</fullName>
    </submittedName>
</protein>
<sequence>MNSTEYNNIADTSIPWYCPHCDSLNRATIIYDIPTHPEDDCHSSMNSSGMINSSKVDIRVTISYHHRSTRRLLI</sequence>